<protein>
    <submittedName>
        <fullName evidence="1">Uncharacterized protein</fullName>
    </submittedName>
</protein>
<gene>
    <name evidence="1" type="ORF">F2Q70_00005328</name>
</gene>
<proteinExistence type="predicted"/>
<reference evidence="1" key="1">
    <citation type="submission" date="2019-12" db="EMBL/GenBank/DDBJ databases">
        <title>Genome sequencing and annotation of Brassica cretica.</title>
        <authorList>
            <person name="Studholme D.J."/>
            <person name="Sarris P.F."/>
        </authorList>
    </citation>
    <scope>NUCLEOTIDE SEQUENCE</scope>
    <source>
        <strain evidence="1">PFS-102/07</strain>
        <tissue evidence="1">Leaf</tissue>
    </source>
</reference>
<organism evidence="1">
    <name type="scientific">Brassica cretica</name>
    <name type="common">Mustard</name>
    <dbReference type="NCBI Taxonomy" id="69181"/>
    <lineage>
        <taxon>Eukaryota</taxon>
        <taxon>Viridiplantae</taxon>
        <taxon>Streptophyta</taxon>
        <taxon>Embryophyta</taxon>
        <taxon>Tracheophyta</taxon>
        <taxon>Spermatophyta</taxon>
        <taxon>Magnoliopsida</taxon>
        <taxon>eudicotyledons</taxon>
        <taxon>Gunneridae</taxon>
        <taxon>Pentapetalae</taxon>
        <taxon>rosids</taxon>
        <taxon>malvids</taxon>
        <taxon>Brassicales</taxon>
        <taxon>Brassicaceae</taxon>
        <taxon>Brassiceae</taxon>
        <taxon>Brassica</taxon>
    </lineage>
</organism>
<accession>A0A8S9J6A6</accession>
<comment type="caution">
    <text evidence="1">The sequence shown here is derived from an EMBL/GenBank/DDBJ whole genome shotgun (WGS) entry which is preliminary data.</text>
</comment>
<name>A0A8S9J6A6_BRACR</name>
<evidence type="ECO:0000313" key="1">
    <source>
        <dbReference type="EMBL" id="KAF2576677.1"/>
    </source>
</evidence>
<dbReference type="EMBL" id="QGKY02001015">
    <property type="protein sequence ID" value="KAF2576677.1"/>
    <property type="molecule type" value="Genomic_DNA"/>
</dbReference>
<dbReference type="AlphaFoldDB" id="A0A8S9J6A6"/>
<sequence>MKKRMASTMGKIDRVDWDIVPWPVGGKIDRVDWDIVPWPVGYERAGRVDGELGEANSQLDQLDKSRCNLK</sequence>